<reference evidence="1 2" key="1">
    <citation type="submission" date="2024-11" db="EMBL/GenBank/DDBJ databases">
        <title>Chromosome-level genome assembly of Eucalyptus globulus Labill. provides insights into its genome evolution.</title>
        <authorList>
            <person name="Li X."/>
        </authorList>
    </citation>
    <scope>NUCLEOTIDE SEQUENCE [LARGE SCALE GENOMIC DNA]</scope>
    <source>
        <strain evidence="1">CL2024</strain>
        <tissue evidence="1">Fresh tender leaves</tissue>
    </source>
</reference>
<accession>A0ABD3IKI1</accession>
<proteinExistence type="predicted"/>
<dbReference type="AlphaFoldDB" id="A0ABD3IKI1"/>
<dbReference type="InterPro" id="IPR036770">
    <property type="entry name" value="Ankyrin_rpt-contain_sf"/>
</dbReference>
<keyword evidence="2" id="KW-1185">Reference proteome</keyword>
<sequence length="182" mass="19730">MLTQDSVSCDETTAQELFTAAKQGDVDAFIRVVERYGSERNLRLCLRVILRPSRNSLLHVAAGLERDEILRAIVNHFSHQLVATKNCAGDTALHLAARAGRDPAAQSSLAEHCPLAGASAADSRSSEDLQPTYWENKEGKCPVSLAVERGDLEVLRLLLAGLLDLSRIEGVSPVHAPSYTTN</sequence>
<organism evidence="1 2">
    <name type="scientific">Eucalyptus globulus</name>
    <name type="common">Tasmanian blue gum</name>
    <dbReference type="NCBI Taxonomy" id="34317"/>
    <lineage>
        <taxon>Eukaryota</taxon>
        <taxon>Viridiplantae</taxon>
        <taxon>Streptophyta</taxon>
        <taxon>Embryophyta</taxon>
        <taxon>Tracheophyta</taxon>
        <taxon>Spermatophyta</taxon>
        <taxon>Magnoliopsida</taxon>
        <taxon>eudicotyledons</taxon>
        <taxon>Gunneridae</taxon>
        <taxon>Pentapetalae</taxon>
        <taxon>rosids</taxon>
        <taxon>malvids</taxon>
        <taxon>Myrtales</taxon>
        <taxon>Myrtaceae</taxon>
        <taxon>Myrtoideae</taxon>
        <taxon>Eucalypteae</taxon>
        <taxon>Eucalyptus</taxon>
    </lineage>
</organism>
<dbReference type="PANTHER" id="PTHR24121">
    <property type="entry name" value="NO MECHANORECEPTOR POTENTIAL C, ISOFORM D-RELATED"/>
    <property type="match status" value="1"/>
</dbReference>
<dbReference type="Pfam" id="PF12796">
    <property type="entry name" value="Ank_2"/>
    <property type="match status" value="1"/>
</dbReference>
<gene>
    <name evidence="1" type="ORF">ACJRO7_006797</name>
</gene>
<dbReference type="Proteomes" id="UP001634007">
    <property type="component" value="Unassembled WGS sequence"/>
</dbReference>
<dbReference type="SUPFAM" id="SSF48403">
    <property type="entry name" value="Ankyrin repeat"/>
    <property type="match status" value="1"/>
</dbReference>
<name>A0ABD3IKI1_EUCGL</name>
<protein>
    <submittedName>
        <fullName evidence="1">Uncharacterized protein</fullName>
    </submittedName>
</protein>
<dbReference type="Gene3D" id="1.25.40.20">
    <property type="entry name" value="Ankyrin repeat-containing domain"/>
    <property type="match status" value="1"/>
</dbReference>
<evidence type="ECO:0000313" key="2">
    <source>
        <dbReference type="Proteomes" id="UP001634007"/>
    </source>
</evidence>
<comment type="caution">
    <text evidence="1">The sequence shown here is derived from an EMBL/GenBank/DDBJ whole genome shotgun (WGS) entry which is preliminary data.</text>
</comment>
<dbReference type="InterPro" id="IPR002110">
    <property type="entry name" value="Ankyrin_rpt"/>
</dbReference>
<dbReference type="EMBL" id="JBJKBG010000011">
    <property type="protein sequence ID" value="KAL3714946.1"/>
    <property type="molecule type" value="Genomic_DNA"/>
</dbReference>
<dbReference type="PANTHER" id="PTHR24121:SF22">
    <property type="entry name" value="PROTEIN ACCELERATED CELL DEATH 6-LIKE"/>
    <property type="match status" value="1"/>
</dbReference>
<evidence type="ECO:0000313" key="1">
    <source>
        <dbReference type="EMBL" id="KAL3714946.1"/>
    </source>
</evidence>